<dbReference type="VEuPathDB" id="FungiDB:MELLADRAFT_60030"/>
<feature type="compositionally biased region" description="Polar residues" evidence="1">
    <location>
        <begin position="421"/>
        <end position="441"/>
    </location>
</feature>
<organism evidence="3">
    <name type="scientific">Melampsora larici-populina (strain 98AG31 / pathotype 3-4-7)</name>
    <name type="common">Poplar leaf rust fungus</name>
    <dbReference type="NCBI Taxonomy" id="747676"/>
    <lineage>
        <taxon>Eukaryota</taxon>
        <taxon>Fungi</taxon>
        <taxon>Dikarya</taxon>
        <taxon>Basidiomycota</taxon>
        <taxon>Pucciniomycotina</taxon>
        <taxon>Pucciniomycetes</taxon>
        <taxon>Pucciniales</taxon>
        <taxon>Melampsoraceae</taxon>
        <taxon>Melampsora</taxon>
    </lineage>
</organism>
<dbReference type="EMBL" id="GL883093">
    <property type="protein sequence ID" value="EGG11019.1"/>
    <property type="molecule type" value="Genomic_DNA"/>
</dbReference>
<keyword evidence="3" id="KW-1185">Reference proteome</keyword>
<reference evidence="3" key="1">
    <citation type="journal article" date="2011" name="Proc. Natl. Acad. Sci. U.S.A.">
        <title>Obligate biotrophy features unraveled by the genomic analysis of rust fungi.</title>
        <authorList>
            <person name="Duplessis S."/>
            <person name="Cuomo C.A."/>
            <person name="Lin Y.-C."/>
            <person name="Aerts A."/>
            <person name="Tisserant E."/>
            <person name="Veneault-Fourrey C."/>
            <person name="Joly D.L."/>
            <person name="Hacquard S."/>
            <person name="Amselem J."/>
            <person name="Cantarel B.L."/>
            <person name="Chiu R."/>
            <person name="Coutinho P.M."/>
            <person name="Feau N."/>
            <person name="Field M."/>
            <person name="Frey P."/>
            <person name="Gelhaye E."/>
            <person name="Goldberg J."/>
            <person name="Grabherr M.G."/>
            <person name="Kodira C.D."/>
            <person name="Kohler A."/>
            <person name="Kuees U."/>
            <person name="Lindquist E.A."/>
            <person name="Lucas S.M."/>
            <person name="Mago R."/>
            <person name="Mauceli E."/>
            <person name="Morin E."/>
            <person name="Murat C."/>
            <person name="Pangilinan J.L."/>
            <person name="Park R."/>
            <person name="Pearson M."/>
            <person name="Quesneville H."/>
            <person name="Rouhier N."/>
            <person name="Sakthikumar S."/>
            <person name="Salamov A.A."/>
            <person name="Schmutz J."/>
            <person name="Selles B."/>
            <person name="Shapiro H."/>
            <person name="Tanguay P."/>
            <person name="Tuskan G.A."/>
            <person name="Henrissat B."/>
            <person name="Van de Peer Y."/>
            <person name="Rouze P."/>
            <person name="Ellis J.G."/>
            <person name="Dodds P.N."/>
            <person name="Schein J.E."/>
            <person name="Zhong S."/>
            <person name="Hamelin R.C."/>
            <person name="Grigoriev I.V."/>
            <person name="Szabo L.J."/>
            <person name="Martin F."/>
        </authorList>
    </citation>
    <scope>NUCLEOTIDE SEQUENCE [LARGE SCALE GENOMIC DNA]</scope>
    <source>
        <strain evidence="3">98AG31 / pathotype 3-4-7</strain>
    </source>
</reference>
<sequence length="441" mass="49082">MSTPDHDSSSGVMPSFNTQSAEGLPYTNPEWLSQSLISPSVTSVAENAEAKHSINPPLDESDPGLRACPMSESHFELDQSGSRYSHVTSIPSSLEPLSETFEVFTWRPTWLPDRESWSPRQSVGGTYVRKPEVVRGIGVSLRRSGGCYRRKLLRVIPPQEDLIADCDIRTSRLLVTKTHCLYTENILGYRSCLLGLSLHFSLDKKKLAGLPSPYGQLWSIVDAWNLPVQVFEPCSILVAHMQGSNTRKSVFHCFPDRRIQGLEIQLLRYPILFACYIYIQDIRGHSHFFLPQAIHPSQGVVHTTGEPTTVHHGRDTSYGLSLGVNAYGKVDLTHTRSRSQDTTSSGSIFSSGIETNKLLLTLQEDREARDGVLSNTQAFEARLTVISRRGADFTVDPRGWGPISKTWTMQYDGMAELGRPTLTQSPDGSRNLFSVSNIESE</sequence>
<dbReference type="InParanoid" id="F4R9Q1"/>
<accession>F4R9Q1</accession>
<name>F4R9Q1_MELLP</name>
<evidence type="ECO:0000256" key="1">
    <source>
        <dbReference type="SAM" id="MobiDB-lite"/>
    </source>
</evidence>
<dbReference type="RefSeq" id="XP_007405621.1">
    <property type="nucleotide sequence ID" value="XM_007405559.1"/>
</dbReference>
<dbReference type="GeneID" id="18929474"/>
<dbReference type="KEGG" id="mlr:MELLADRAFT_60030"/>
<evidence type="ECO:0000313" key="3">
    <source>
        <dbReference type="Proteomes" id="UP000001072"/>
    </source>
</evidence>
<feature type="region of interest" description="Disordered" evidence="1">
    <location>
        <begin position="1"/>
        <end position="27"/>
    </location>
</feature>
<feature type="region of interest" description="Disordered" evidence="1">
    <location>
        <begin position="42"/>
        <end position="69"/>
    </location>
</feature>
<dbReference type="AlphaFoldDB" id="F4R9Q1"/>
<feature type="compositionally biased region" description="Polar residues" evidence="1">
    <location>
        <begin position="9"/>
        <end position="21"/>
    </location>
</feature>
<protein>
    <submittedName>
        <fullName evidence="2">Uncharacterized protein</fullName>
    </submittedName>
</protein>
<gene>
    <name evidence="2" type="ORF">MELLADRAFT_60030</name>
</gene>
<feature type="region of interest" description="Disordered" evidence="1">
    <location>
        <begin position="420"/>
        <end position="441"/>
    </location>
</feature>
<evidence type="ECO:0000313" key="2">
    <source>
        <dbReference type="EMBL" id="EGG11019.1"/>
    </source>
</evidence>
<dbReference type="HOGENOM" id="CLU_050562_0_0_1"/>
<proteinExistence type="predicted"/>
<dbReference type="OrthoDB" id="10277852at2759"/>
<dbReference type="Proteomes" id="UP000001072">
    <property type="component" value="Unassembled WGS sequence"/>
</dbReference>